<accession>A0A521FVA2</accession>
<proteinExistence type="predicted"/>
<evidence type="ECO:0000313" key="1">
    <source>
        <dbReference type="EMBL" id="SMO99461.1"/>
    </source>
</evidence>
<dbReference type="Proteomes" id="UP000316030">
    <property type="component" value="Unassembled WGS sequence"/>
</dbReference>
<reference evidence="1 2" key="1">
    <citation type="submission" date="2017-05" db="EMBL/GenBank/DDBJ databases">
        <authorList>
            <person name="Varghese N."/>
            <person name="Submissions S."/>
        </authorList>
    </citation>
    <scope>NUCLEOTIDE SEQUENCE [LARGE SCALE GENOMIC DNA]</scope>
    <source>
        <strain evidence="1 2">DSM 29506</strain>
    </source>
</reference>
<protein>
    <submittedName>
        <fullName evidence="1">Uncharacterized protein</fullName>
    </submittedName>
</protein>
<keyword evidence="2" id="KW-1185">Reference proteome</keyword>
<dbReference type="EMBL" id="FXTO01000054">
    <property type="protein sequence ID" value="SMO99461.1"/>
    <property type="molecule type" value="Genomic_DNA"/>
</dbReference>
<dbReference type="OrthoDB" id="7868458at2"/>
<sequence>MSSHSLKSKSRHPETTGIRRELFQVAHVTFEIVDHPEHGATFALIAGLAANAKDRRPLFSGHIEDGMGKELRKLAHRIDELEPRAAQAGG</sequence>
<dbReference type="RefSeq" id="WP_142495065.1">
    <property type="nucleotide sequence ID" value="NZ_FXTO01000054.1"/>
</dbReference>
<gene>
    <name evidence="1" type="ORF">SAMN06265173_15413</name>
</gene>
<dbReference type="AlphaFoldDB" id="A0A521FVA2"/>
<name>A0A521FVA2_9RHOB</name>
<organism evidence="1 2">
    <name type="scientific">Thalassovita litoralis</name>
    <dbReference type="NCBI Taxonomy" id="1010611"/>
    <lineage>
        <taxon>Bacteria</taxon>
        <taxon>Pseudomonadati</taxon>
        <taxon>Pseudomonadota</taxon>
        <taxon>Alphaproteobacteria</taxon>
        <taxon>Rhodobacterales</taxon>
        <taxon>Roseobacteraceae</taxon>
        <taxon>Thalassovita</taxon>
    </lineage>
</organism>
<evidence type="ECO:0000313" key="2">
    <source>
        <dbReference type="Proteomes" id="UP000316030"/>
    </source>
</evidence>